<dbReference type="EMBL" id="JAHXCT010000005">
    <property type="protein sequence ID" value="MBW4769587.1"/>
    <property type="molecule type" value="Genomic_DNA"/>
</dbReference>
<dbReference type="Proteomes" id="UP000788426">
    <property type="component" value="Unassembled WGS sequence"/>
</dbReference>
<dbReference type="SUPFAM" id="SSF55961">
    <property type="entry name" value="Bet v1-like"/>
    <property type="match status" value="1"/>
</dbReference>
<evidence type="ECO:0000313" key="2">
    <source>
        <dbReference type="Proteomes" id="UP000788426"/>
    </source>
</evidence>
<organism evidence="1 2">
    <name type="scientific">Hoylesella nanceiensis</name>
    <dbReference type="NCBI Taxonomy" id="425941"/>
    <lineage>
        <taxon>Bacteria</taxon>
        <taxon>Pseudomonadati</taxon>
        <taxon>Bacteroidota</taxon>
        <taxon>Bacteroidia</taxon>
        <taxon>Bacteroidales</taxon>
        <taxon>Prevotellaceae</taxon>
        <taxon>Hoylesella</taxon>
    </lineage>
</organism>
<reference evidence="1 2" key="1">
    <citation type="submission" date="2021-07" db="EMBL/GenBank/DDBJ databases">
        <title>Genomic diversity and antimicrobial resistance of Prevotella spp. isolated from chronic lung disease airways.</title>
        <authorList>
            <person name="Webb K.A."/>
            <person name="Olagoke O.S."/>
            <person name="Baird T."/>
            <person name="Neill J."/>
            <person name="Pham A."/>
            <person name="Wells T.J."/>
            <person name="Ramsay K.A."/>
            <person name="Bell S.C."/>
            <person name="Sarovich D.S."/>
            <person name="Price E.P."/>
        </authorList>
    </citation>
    <scope>NUCLEOTIDE SEQUENCE [LARGE SCALE GENOMIC DNA]</scope>
    <source>
        <strain evidence="1 2">SCHI0011.S.12</strain>
    </source>
</reference>
<accession>A0ABS6YDE0</accession>
<proteinExistence type="predicted"/>
<comment type="caution">
    <text evidence="1">The sequence shown here is derived from an EMBL/GenBank/DDBJ whole genome shotgun (WGS) entry which is preliminary data.</text>
</comment>
<dbReference type="GeneID" id="93182465"/>
<evidence type="ECO:0000313" key="1">
    <source>
        <dbReference type="EMBL" id="MBW4769587.1"/>
    </source>
</evidence>
<gene>
    <name evidence="1" type="ORF">KZO38_07415</name>
</gene>
<protein>
    <submittedName>
        <fullName evidence="1">SRPBCC family protein</fullName>
    </submittedName>
</protein>
<sequence length="139" mass="15789">MSSKFESSVRQIPYSQELVYNTLSNLENLEKVKDRLPEDQINNLSFDNDSISISAGAVGSVKLRIIERTEFDCIKFEAQESPLPFNFWIQILPVTSDSCKMKLTIKAEISMFLKPMVSKPLNEGIEKLADILQNIPYGQ</sequence>
<name>A0ABS6YDE0_9BACT</name>
<keyword evidence="2" id="KW-1185">Reference proteome</keyword>
<dbReference type="RefSeq" id="WP_018362478.1">
    <property type="nucleotide sequence ID" value="NZ_CAKAPR010000024.1"/>
</dbReference>